<keyword evidence="6" id="KW-0411">Iron-sulfur</keyword>
<evidence type="ECO:0000313" key="9">
    <source>
        <dbReference type="Proteomes" id="UP000282378"/>
    </source>
</evidence>
<gene>
    <name evidence="8" type="ORF">APX70_03784</name>
</gene>
<evidence type="ECO:0000259" key="7">
    <source>
        <dbReference type="PROSITE" id="PS51918"/>
    </source>
</evidence>
<proteinExistence type="predicted"/>
<dbReference type="InterPro" id="IPR058240">
    <property type="entry name" value="rSAM_sf"/>
</dbReference>
<dbReference type="InterPro" id="IPR007197">
    <property type="entry name" value="rSAM"/>
</dbReference>
<dbReference type="PROSITE" id="PS01278">
    <property type="entry name" value="MTTASE_RADICAL"/>
    <property type="match status" value="1"/>
</dbReference>
<organism evidence="8 9">
    <name type="scientific">Pseudomonas syringae pv. maculicola</name>
    <dbReference type="NCBI Taxonomy" id="59511"/>
    <lineage>
        <taxon>Bacteria</taxon>
        <taxon>Pseudomonadati</taxon>
        <taxon>Pseudomonadota</taxon>
        <taxon>Gammaproteobacteria</taxon>
        <taxon>Pseudomonadales</taxon>
        <taxon>Pseudomonadaceae</taxon>
        <taxon>Pseudomonas</taxon>
    </lineage>
</organism>
<dbReference type="GO" id="GO:0003824">
    <property type="term" value="F:catalytic activity"/>
    <property type="evidence" value="ECO:0007669"/>
    <property type="project" value="InterPro"/>
</dbReference>
<dbReference type="PANTHER" id="PTHR32331:SF0">
    <property type="entry name" value="UPF0313 PROTEIN YGIQ"/>
    <property type="match status" value="1"/>
</dbReference>
<comment type="cofactor">
    <cofactor evidence="1">
        <name>[4Fe-4S] cluster</name>
        <dbReference type="ChEBI" id="CHEBI:49883"/>
    </cofactor>
</comment>
<feature type="non-terminal residue" evidence="8">
    <location>
        <position position="1"/>
    </location>
</feature>
<dbReference type="SFLD" id="SFLDG01069">
    <property type="entry name" value="UPF0313"/>
    <property type="match status" value="1"/>
</dbReference>
<evidence type="ECO:0000256" key="6">
    <source>
        <dbReference type="ARBA" id="ARBA00023014"/>
    </source>
</evidence>
<evidence type="ECO:0000256" key="3">
    <source>
        <dbReference type="ARBA" id="ARBA00022691"/>
    </source>
</evidence>
<dbReference type="InterPro" id="IPR013704">
    <property type="entry name" value="UPF0313_N"/>
</dbReference>
<dbReference type="SUPFAM" id="SSF102114">
    <property type="entry name" value="Radical SAM enzymes"/>
    <property type="match status" value="1"/>
</dbReference>
<evidence type="ECO:0000256" key="5">
    <source>
        <dbReference type="ARBA" id="ARBA00023004"/>
    </source>
</evidence>
<keyword evidence="4" id="KW-0479">Metal-binding</keyword>
<dbReference type="GO" id="GO:0046872">
    <property type="term" value="F:metal ion binding"/>
    <property type="evidence" value="ECO:0007669"/>
    <property type="project" value="UniProtKB-KW"/>
</dbReference>
<dbReference type="Pfam" id="PF04055">
    <property type="entry name" value="Radical_SAM"/>
    <property type="match status" value="1"/>
</dbReference>
<dbReference type="PANTHER" id="PTHR32331">
    <property type="entry name" value="UPF0313 PROTEIN YGIQ"/>
    <property type="match status" value="1"/>
</dbReference>
<dbReference type="InterPro" id="IPR022946">
    <property type="entry name" value="UPF0313"/>
</dbReference>
<evidence type="ECO:0000313" key="8">
    <source>
        <dbReference type="EMBL" id="RML30023.1"/>
    </source>
</evidence>
<reference evidence="8 9" key="1">
    <citation type="submission" date="2018-08" db="EMBL/GenBank/DDBJ databases">
        <title>Recombination of ecologically and evolutionarily significant loci maintains genetic cohesion in the Pseudomonas syringae species complex.</title>
        <authorList>
            <person name="Dillon M."/>
            <person name="Thakur S."/>
            <person name="Almeida R.N.D."/>
            <person name="Weir B.S."/>
            <person name="Guttman D.S."/>
        </authorList>
    </citation>
    <scope>NUCLEOTIDE SEQUENCE [LARGE SCALE GENOMIC DNA]</scope>
    <source>
        <strain evidence="8 9">88_10</strain>
    </source>
</reference>
<dbReference type="Gene3D" id="3.80.30.20">
    <property type="entry name" value="tm_1862 like domain"/>
    <property type="match status" value="1"/>
</dbReference>
<dbReference type="InterPro" id="IPR023404">
    <property type="entry name" value="rSAM_horseshoe"/>
</dbReference>
<name>A0A3M2USU4_PSEYM</name>
<dbReference type="Pfam" id="PF08497">
    <property type="entry name" value="Radical_SAM_N"/>
    <property type="match status" value="1"/>
</dbReference>
<keyword evidence="3" id="KW-0949">S-adenosyl-L-methionine</keyword>
<keyword evidence="5" id="KW-0408">Iron</keyword>
<dbReference type="SFLD" id="SFLDS00029">
    <property type="entry name" value="Radical_SAM"/>
    <property type="match status" value="1"/>
</dbReference>
<dbReference type="PROSITE" id="PS51918">
    <property type="entry name" value="RADICAL_SAM"/>
    <property type="match status" value="1"/>
</dbReference>
<protein>
    <recommendedName>
        <fullName evidence="7">Radical SAM core domain-containing protein</fullName>
    </recommendedName>
</protein>
<dbReference type="InterPro" id="IPR020612">
    <property type="entry name" value="Methylthiotransferase_CS"/>
</dbReference>
<feature type="domain" description="Radical SAM core" evidence="7">
    <location>
        <begin position="41"/>
        <end position="107"/>
    </location>
</feature>
<keyword evidence="2" id="KW-0004">4Fe-4S</keyword>
<dbReference type="Proteomes" id="UP000282378">
    <property type="component" value="Unassembled WGS sequence"/>
</dbReference>
<feature type="non-terminal residue" evidence="8">
    <location>
        <position position="107"/>
    </location>
</feature>
<evidence type="ECO:0000256" key="1">
    <source>
        <dbReference type="ARBA" id="ARBA00001966"/>
    </source>
</evidence>
<sequence length="107" mass="12057">EVDVWFNPPPIPMTTDEMDYVFGMPYARVPHPAYGKEKIPAYDMIRFSVNIMRGCFGGCTFCSITEHEGRIIQNRSEESIIREIEEIRDKVPGFTGVISDLGGPTAN</sequence>
<accession>A0A3M2USU4</accession>
<dbReference type="GO" id="GO:0051539">
    <property type="term" value="F:4 iron, 4 sulfur cluster binding"/>
    <property type="evidence" value="ECO:0007669"/>
    <property type="project" value="UniProtKB-KW"/>
</dbReference>
<dbReference type="EMBL" id="RBNL01004553">
    <property type="protein sequence ID" value="RML30023.1"/>
    <property type="molecule type" value="Genomic_DNA"/>
</dbReference>
<comment type="caution">
    <text evidence="8">The sequence shown here is derived from an EMBL/GenBank/DDBJ whole genome shotgun (WGS) entry which is preliminary data.</text>
</comment>
<dbReference type="AlphaFoldDB" id="A0A3M2USU4"/>
<evidence type="ECO:0000256" key="2">
    <source>
        <dbReference type="ARBA" id="ARBA00022485"/>
    </source>
</evidence>
<evidence type="ECO:0000256" key="4">
    <source>
        <dbReference type="ARBA" id="ARBA00022723"/>
    </source>
</evidence>